<dbReference type="AlphaFoldDB" id="A0A9D3LLX5"/>
<dbReference type="Proteomes" id="UP001044222">
    <property type="component" value="Chromosome 17"/>
</dbReference>
<feature type="region of interest" description="Disordered" evidence="1">
    <location>
        <begin position="663"/>
        <end position="700"/>
    </location>
</feature>
<dbReference type="PANTHER" id="PTHR22443">
    <property type="entry name" value="NON-SPECIFIC LETHAL 1, ISOFORM M"/>
    <property type="match status" value="1"/>
</dbReference>
<feature type="region of interest" description="Disordered" evidence="1">
    <location>
        <begin position="336"/>
        <end position="403"/>
    </location>
</feature>
<feature type="region of interest" description="Disordered" evidence="1">
    <location>
        <begin position="192"/>
        <end position="235"/>
    </location>
</feature>
<feature type="compositionally biased region" description="Polar residues" evidence="1">
    <location>
        <begin position="882"/>
        <end position="893"/>
    </location>
</feature>
<reference evidence="2" key="1">
    <citation type="submission" date="2021-01" db="EMBL/GenBank/DDBJ databases">
        <title>A chromosome-scale assembly of European eel, Anguilla anguilla.</title>
        <authorList>
            <person name="Henkel C."/>
            <person name="Jong-Raadsen S.A."/>
            <person name="Dufour S."/>
            <person name="Weltzien F.-A."/>
            <person name="Palstra A.P."/>
            <person name="Pelster B."/>
            <person name="Spaink H.P."/>
            <person name="Van Den Thillart G.E."/>
            <person name="Jansen H."/>
            <person name="Zahm M."/>
            <person name="Klopp C."/>
            <person name="Cedric C."/>
            <person name="Louis A."/>
            <person name="Berthelot C."/>
            <person name="Parey E."/>
            <person name="Roest Crollius H."/>
            <person name="Montfort J."/>
            <person name="Robinson-Rechavi M."/>
            <person name="Bucao C."/>
            <person name="Bouchez O."/>
            <person name="Gislard M."/>
            <person name="Lluch J."/>
            <person name="Milhes M."/>
            <person name="Lampietro C."/>
            <person name="Lopez Roques C."/>
            <person name="Donnadieu C."/>
            <person name="Braasch I."/>
            <person name="Desvignes T."/>
            <person name="Postlethwait J."/>
            <person name="Bobe J."/>
            <person name="Guiguen Y."/>
            <person name="Dirks R."/>
        </authorList>
    </citation>
    <scope>NUCLEOTIDE SEQUENCE</scope>
    <source>
        <strain evidence="2">Tag_6206</strain>
        <tissue evidence="2">Liver</tissue>
    </source>
</reference>
<comment type="caution">
    <text evidence="2">The sequence shown here is derived from an EMBL/GenBank/DDBJ whole genome shotgun (WGS) entry which is preliminary data.</text>
</comment>
<evidence type="ECO:0000313" key="3">
    <source>
        <dbReference type="Proteomes" id="UP001044222"/>
    </source>
</evidence>
<proteinExistence type="predicted"/>
<feature type="region of interest" description="Disordered" evidence="1">
    <location>
        <begin position="820"/>
        <end position="893"/>
    </location>
</feature>
<feature type="compositionally biased region" description="Basic residues" evidence="1">
    <location>
        <begin position="854"/>
        <end position="863"/>
    </location>
</feature>
<feature type="compositionally biased region" description="Low complexity" evidence="1">
    <location>
        <begin position="214"/>
        <end position="231"/>
    </location>
</feature>
<feature type="compositionally biased region" description="Low complexity" evidence="1">
    <location>
        <begin position="823"/>
        <end position="835"/>
    </location>
</feature>
<dbReference type="EMBL" id="JAFIRN010000017">
    <property type="protein sequence ID" value="KAG5832954.1"/>
    <property type="molecule type" value="Genomic_DNA"/>
</dbReference>
<evidence type="ECO:0008006" key="4">
    <source>
        <dbReference type="Google" id="ProtNLM"/>
    </source>
</evidence>
<organism evidence="2 3">
    <name type="scientific">Anguilla anguilla</name>
    <name type="common">European freshwater eel</name>
    <name type="synonym">Muraena anguilla</name>
    <dbReference type="NCBI Taxonomy" id="7936"/>
    <lineage>
        <taxon>Eukaryota</taxon>
        <taxon>Metazoa</taxon>
        <taxon>Chordata</taxon>
        <taxon>Craniata</taxon>
        <taxon>Vertebrata</taxon>
        <taxon>Euteleostomi</taxon>
        <taxon>Actinopterygii</taxon>
        <taxon>Neopterygii</taxon>
        <taxon>Teleostei</taxon>
        <taxon>Anguilliformes</taxon>
        <taxon>Anguillidae</taxon>
        <taxon>Anguilla</taxon>
    </lineage>
</organism>
<protein>
    <recommendedName>
        <fullName evidence="4">PEHE domain-containing protein</fullName>
    </recommendedName>
</protein>
<feature type="region of interest" description="Disordered" evidence="1">
    <location>
        <begin position="22"/>
        <end position="70"/>
    </location>
</feature>
<gene>
    <name evidence="2" type="ORF">ANANG_G00296720</name>
</gene>
<dbReference type="GO" id="GO:0035035">
    <property type="term" value="F:histone acetyltransferase binding"/>
    <property type="evidence" value="ECO:0007669"/>
    <property type="project" value="TreeGrafter"/>
</dbReference>
<sequence>MSRVPPGRLPPDSTTSCAVWTGTEHRSHGVKADTGAGAGWARGGSRQSEVQPGPPRRWPTGPVMPSGQQRTMSQGGCFALELRWGVKQEEQRLLLALDLQPQEFGFCLGYSHGQPRSAQSFPFAASAKPLLTSVARWSSGESFSPLRVKPDALPGYAARLLRVAAAASLVVRAVLLRGSSWVVWSWPLRSGRPPRPPSALHGCDGARSYRRASRSSPPALRLAPPSSTLSPGSVENNSNASNILLSGSGAAKRGKALGNKAEPELAEAPPAHLGKLQPLVASYLCSDVTSVPSTKESLKLQGVLIKQAVLKTHGVLPDSYFNSGDFLPRKAPGEQLKAAMSGGQPAAPPTPRPPSTAWPGSWPSPARTGTAPPGRSPRTRPANPPTGGSSPSPWRPPWSLGAGRAVLRPPARRWTRPALSPLPAWTRRCGSAPRRAGRGSARWRAVCFGCASGCRWCRPSRWSGTCSSSCAACCSRPCARPRPAGSFLRGGSVPGELDRLALSGTAGLRAVEAAFDSDATESSSGGESDVEEDQLAQADLERRHVSLWRRAEGRFALERASIISHWNWLQAHISDLEYRIRQETDIYRQLRSNKGLIVLGDSAPCEVSLEDGTEVKAEPITCHVTQERVVGGAECADADSGLWKGWAPGRPVNGVLNSLLPSLPVTGSPESSDTEEQLSKKQRGLHPCSSSSSSSSAQDASCVAARTRPVLSCKKRRLVRPNAVSNLNRKAQRTPGPRCGCDVSPSCLMCGGRGALTGDLQYERPLLDRLSQSDPCVHPILSFDDDVSMMLHLQGALKTHWQNRPLEKFKPLKKLSLKHKLSGRLSDPSSPCSSSSKDKHKLSNSLIATVTVRSRGHSRKRPRDRSLDRTDPSSKLFPDTCSPCSSNSLHTPTHSPLLRQLSTSSESSAPFALNSQSAISTRTCVSGDGLYFLFPSHQPIRRRRGESSFDINNIVIPMSVAATTRVEKLQYKEILASPRTPLEVTPPGLAPSAPL</sequence>
<accession>A0A9D3LLX5</accession>
<dbReference type="PANTHER" id="PTHR22443:SF19">
    <property type="entry name" value="KAT8 REGULATORY NSL COMPLEX SUBUNIT 1-RELATED"/>
    <property type="match status" value="1"/>
</dbReference>
<keyword evidence="3" id="KW-1185">Reference proteome</keyword>
<name>A0A9D3LLX5_ANGAN</name>
<dbReference type="GO" id="GO:0044545">
    <property type="term" value="C:NSL complex"/>
    <property type="evidence" value="ECO:0007669"/>
    <property type="project" value="TreeGrafter"/>
</dbReference>
<feature type="compositionally biased region" description="Polar residues" evidence="1">
    <location>
        <begin position="843"/>
        <end position="852"/>
    </location>
</feature>
<evidence type="ECO:0000256" key="1">
    <source>
        <dbReference type="SAM" id="MobiDB-lite"/>
    </source>
</evidence>
<dbReference type="InterPro" id="IPR026180">
    <property type="entry name" value="NSL1"/>
</dbReference>
<evidence type="ECO:0000313" key="2">
    <source>
        <dbReference type="EMBL" id="KAG5832954.1"/>
    </source>
</evidence>
<feature type="compositionally biased region" description="Pro residues" evidence="1">
    <location>
        <begin position="346"/>
        <end position="356"/>
    </location>
</feature>